<name>A0A1G7JE08_9ACTN</name>
<dbReference type="Proteomes" id="UP000199406">
    <property type="component" value="Unassembled WGS sequence"/>
</dbReference>
<dbReference type="SUPFAM" id="SSF55961">
    <property type="entry name" value="Bet v1-like"/>
    <property type="match status" value="1"/>
</dbReference>
<reference evidence="3" key="1">
    <citation type="submission" date="2016-10" db="EMBL/GenBank/DDBJ databases">
        <authorList>
            <person name="Varghese N."/>
            <person name="Submissions S."/>
        </authorList>
    </citation>
    <scope>NUCLEOTIDE SEQUENCE [LARGE SCALE GENOMIC DNA]</scope>
    <source>
        <strain evidence="3">DSM 44268</strain>
    </source>
</reference>
<dbReference type="CDD" id="cd07812">
    <property type="entry name" value="SRPBCC"/>
    <property type="match status" value="1"/>
</dbReference>
<sequence length="159" mass="17665">MPELVERIDVEASPERVWEVLTDWVGQGEWMVATDVETVGGPAQGVGGRLAARTGVPLPGGRHLGLLDTMVITKWDPPRLVEVQHTGRVIRGPGIFEIEPRGKHATFVWTERFYLPWGWFGVVLTPGWYAVRPFVRWGVRRSLRRFAAVAARSGGAAGR</sequence>
<accession>A0A1G7JE08</accession>
<dbReference type="EMBL" id="FNBT01000002">
    <property type="protein sequence ID" value="SDF23115.1"/>
    <property type="molecule type" value="Genomic_DNA"/>
</dbReference>
<proteinExistence type="predicted"/>
<dbReference type="Gene3D" id="3.30.530.20">
    <property type="match status" value="1"/>
</dbReference>
<evidence type="ECO:0000256" key="1">
    <source>
        <dbReference type="SAM" id="Phobius"/>
    </source>
</evidence>
<keyword evidence="1" id="KW-0812">Transmembrane</keyword>
<feature type="transmembrane region" description="Helical" evidence="1">
    <location>
        <begin position="117"/>
        <end position="135"/>
    </location>
</feature>
<protein>
    <submittedName>
        <fullName evidence="2">Polyketide cyclase / dehydrase and lipid transport</fullName>
    </submittedName>
</protein>
<dbReference type="STRING" id="1550231.SAMN05660662_1455"/>
<dbReference type="RefSeq" id="WP_091764534.1">
    <property type="nucleotide sequence ID" value="NZ_FNBT01000002.1"/>
</dbReference>
<organism evidence="2 3">
    <name type="scientific">Blastococcus aurantiacus</name>
    <dbReference type="NCBI Taxonomy" id="1550231"/>
    <lineage>
        <taxon>Bacteria</taxon>
        <taxon>Bacillati</taxon>
        <taxon>Actinomycetota</taxon>
        <taxon>Actinomycetes</taxon>
        <taxon>Geodermatophilales</taxon>
        <taxon>Geodermatophilaceae</taxon>
        <taxon>Blastococcus</taxon>
    </lineage>
</organism>
<dbReference type="OrthoDB" id="4823586at2"/>
<keyword evidence="1" id="KW-1133">Transmembrane helix</keyword>
<evidence type="ECO:0000313" key="2">
    <source>
        <dbReference type="EMBL" id="SDF23115.1"/>
    </source>
</evidence>
<dbReference type="InterPro" id="IPR023393">
    <property type="entry name" value="START-like_dom_sf"/>
</dbReference>
<gene>
    <name evidence="2" type="ORF">SAMN05660662_1455</name>
</gene>
<dbReference type="InterPro" id="IPR019587">
    <property type="entry name" value="Polyketide_cyclase/dehydratase"/>
</dbReference>
<evidence type="ECO:0000313" key="3">
    <source>
        <dbReference type="Proteomes" id="UP000199406"/>
    </source>
</evidence>
<keyword evidence="1" id="KW-0472">Membrane</keyword>
<keyword evidence="3" id="KW-1185">Reference proteome</keyword>
<dbReference type="AlphaFoldDB" id="A0A1G7JE08"/>
<dbReference type="Pfam" id="PF10604">
    <property type="entry name" value="Polyketide_cyc2"/>
    <property type="match status" value="1"/>
</dbReference>